<keyword evidence="1" id="KW-0812">Transmembrane</keyword>
<evidence type="ECO:0008006" key="4">
    <source>
        <dbReference type="Google" id="ProtNLM"/>
    </source>
</evidence>
<keyword evidence="3" id="KW-1185">Reference proteome</keyword>
<evidence type="ECO:0000313" key="3">
    <source>
        <dbReference type="Proteomes" id="UP000591941"/>
    </source>
</evidence>
<dbReference type="OrthoDB" id="1665729at2"/>
<protein>
    <recommendedName>
        <fullName evidence="4">DUF4405 domain-containing protein</fullName>
    </recommendedName>
</protein>
<feature type="transmembrane region" description="Helical" evidence="1">
    <location>
        <begin position="179"/>
        <end position="201"/>
    </location>
</feature>
<feature type="transmembrane region" description="Helical" evidence="1">
    <location>
        <begin position="66"/>
        <end position="90"/>
    </location>
</feature>
<dbReference type="RefSeq" id="WP_159823144.1">
    <property type="nucleotide sequence ID" value="NZ_CABWNB010000003.1"/>
</dbReference>
<feature type="transmembrane region" description="Helical" evidence="1">
    <location>
        <begin position="29"/>
        <end position="45"/>
    </location>
</feature>
<reference evidence="2 3" key="1">
    <citation type="submission" date="2020-08" db="EMBL/GenBank/DDBJ databases">
        <title>Genomic Encyclopedia of Type Strains, Phase IV (KMG-IV): sequencing the most valuable type-strain genomes for metagenomic binning, comparative biology and taxonomic classification.</title>
        <authorList>
            <person name="Goeker M."/>
        </authorList>
    </citation>
    <scope>NUCLEOTIDE SEQUENCE [LARGE SCALE GENOMIC DNA]</scope>
    <source>
        <strain evidence="2 3">DSM 21255</strain>
    </source>
</reference>
<name>A0A841R0R8_9FIRM</name>
<keyword evidence="1" id="KW-1133">Transmembrane helix</keyword>
<accession>A0A841R0R8</accession>
<dbReference type="GeneID" id="93485704"/>
<dbReference type="AlphaFoldDB" id="A0A841R0R8"/>
<gene>
    <name evidence="2" type="ORF">HNR45_000426</name>
</gene>
<feature type="transmembrane region" description="Helical" evidence="1">
    <location>
        <begin position="144"/>
        <end position="167"/>
    </location>
</feature>
<evidence type="ECO:0000256" key="1">
    <source>
        <dbReference type="SAM" id="Phobius"/>
    </source>
</evidence>
<proteinExistence type="predicted"/>
<feature type="transmembrane region" description="Helical" evidence="1">
    <location>
        <begin position="102"/>
        <end position="123"/>
    </location>
</feature>
<evidence type="ECO:0000313" key="2">
    <source>
        <dbReference type="EMBL" id="MBB6477396.1"/>
    </source>
</evidence>
<dbReference type="EMBL" id="JACHHI010000002">
    <property type="protein sequence ID" value="MBB6477396.1"/>
    <property type="molecule type" value="Genomic_DNA"/>
</dbReference>
<comment type="caution">
    <text evidence="2">The sequence shown here is derived from an EMBL/GenBank/DDBJ whole genome shotgun (WGS) entry which is preliminary data.</text>
</comment>
<organism evidence="2 3">
    <name type="scientific">Negativicoccus succinicivorans</name>
    <dbReference type="NCBI Taxonomy" id="620903"/>
    <lineage>
        <taxon>Bacteria</taxon>
        <taxon>Bacillati</taxon>
        <taxon>Bacillota</taxon>
        <taxon>Negativicutes</taxon>
        <taxon>Veillonellales</taxon>
        <taxon>Veillonellaceae</taxon>
        <taxon>Negativicoccus</taxon>
    </lineage>
</organism>
<sequence>MQRRIMHIGLLVSLFATMAYPLTKLSGHEWIAYLFALIVGYHVYEHRRALGKLARRATPRTRFLRAANYVLCAVFVICFLSGFLFSSLIPHPGREVLRYAKYVHICSSSWFYALVAMHAGFYWDSLRHTMRRVLPPLGAKWHAVLGAISLYGLYIAVARNFFLKMAYLYLKHPKAEPSAILFFVDYFAIFILFAYFGWWLLRFISRRRVTHS</sequence>
<keyword evidence="1" id="KW-0472">Membrane</keyword>
<dbReference type="Proteomes" id="UP000591941">
    <property type="component" value="Unassembled WGS sequence"/>
</dbReference>